<dbReference type="InterPro" id="IPR027417">
    <property type="entry name" value="P-loop_NTPase"/>
</dbReference>
<dbReference type="PANTHER" id="PTHR45626:SF52">
    <property type="entry name" value="SINGLE-STRANDED DNA-DEPENDENT ATPASE (EUROFUNG)"/>
    <property type="match status" value="1"/>
</dbReference>
<feature type="compositionally biased region" description="Basic and acidic residues" evidence="5">
    <location>
        <begin position="11"/>
        <end position="21"/>
    </location>
</feature>
<dbReference type="InterPro" id="IPR014001">
    <property type="entry name" value="Helicase_ATP-bd"/>
</dbReference>
<protein>
    <submittedName>
        <fullName evidence="9">Uncharacterized protein</fullName>
    </submittedName>
</protein>
<dbReference type="Gene3D" id="3.40.50.10810">
    <property type="entry name" value="Tandem AAA-ATPase domain"/>
    <property type="match status" value="1"/>
</dbReference>
<evidence type="ECO:0000256" key="1">
    <source>
        <dbReference type="ARBA" id="ARBA00022741"/>
    </source>
</evidence>
<evidence type="ECO:0000259" key="6">
    <source>
        <dbReference type="PROSITE" id="PS50089"/>
    </source>
</evidence>
<feature type="region of interest" description="Disordered" evidence="5">
    <location>
        <begin position="1"/>
        <end position="24"/>
    </location>
</feature>
<dbReference type="Pfam" id="PF00176">
    <property type="entry name" value="SNF2-rel_dom"/>
    <property type="match status" value="1"/>
</dbReference>
<dbReference type="InterPro" id="IPR049730">
    <property type="entry name" value="SNF2/RAD54-like_C"/>
</dbReference>
<keyword evidence="1" id="KW-0547">Nucleotide-binding</keyword>
<evidence type="ECO:0000259" key="8">
    <source>
        <dbReference type="PROSITE" id="PS51194"/>
    </source>
</evidence>
<organism evidence="9 10">
    <name type="scientific">Coniosporium apollinis</name>
    <dbReference type="NCBI Taxonomy" id="61459"/>
    <lineage>
        <taxon>Eukaryota</taxon>
        <taxon>Fungi</taxon>
        <taxon>Dikarya</taxon>
        <taxon>Ascomycota</taxon>
        <taxon>Pezizomycotina</taxon>
        <taxon>Dothideomycetes</taxon>
        <taxon>Dothideomycetes incertae sedis</taxon>
        <taxon>Coniosporium</taxon>
    </lineage>
</organism>
<reference evidence="9" key="1">
    <citation type="submission" date="2022-10" db="EMBL/GenBank/DDBJ databases">
        <title>Culturing micro-colonial fungi from biological soil crusts in the Mojave desert and describing Neophaeococcomyces mojavensis, and introducing the new genera and species Taxawa tesnikishii.</title>
        <authorList>
            <person name="Kurbessoian T."/>
            <person name="Stajich J.E."/>
        </authorList>
    </citation>
    <scope>NUCLEOTIDE SEQUENCE</scope>
    <source>
        <strain evidence="9">TK_1</strain>
    </source>
</reference>
<dbReference type="PROSITE" id="PS50089">
    <property type="entry name" value="ZF_RING_2"/>
    <property type="match status" value="1"/>
</dbReference>
<dbReference type="SMART" id="SM00490">
    <property type="entry name" value="HELICc"/>
    <property type="match status" value="1"/>
</dbReference>
<evidence type="ECO:0000256" key="4">
    <source>
        <dbReference type="PROSITE-ProRule" id="PRU00175"/>
    </source>
</evidence>
<keyword evidence="2" id="KW-0378">Hydrolase</keyword>
<comment type="caution">
    <text evidence="9">The sequence shown here is derived from an EMBL/GenBank/DDBJ whole genome shotgun (WGS) entry which is preliminary data.</text>
</comment>
<keyword evidence="3" id="KW-0067">ATP-binding</keyword>
<feature type="compositionally biased region" description="Basic and acidic residues" evidence="5">
    <location>
        <begin position="159"/>
        <end position="170"/>
    </location>
</feature>
<dbReference type="EMBL" id="JAPDRL010000057">
    <property type="protein sequence ID" value="KAJ9661482.1"/>
    <property type="molecule type" value="Genomic_DNA"/>
</dbReference>
<dbReference type="Pfam" id="PF00271">
    <property type="entry name" value="Helicase_C"/>
    <property type="match status" value="1"/>
</dbReference>
<keyword evidence="4" id="KW-0479">Metal-binding</keyword>
<accession>A0ABQ9NQ78</accession>
<evidence type="ECO:0000313" key="10">
    <source>
        <dbReference type="Proteomes" id="UP001172684"/>
    </source>
</evidence>
<feature type="domain" description="RING-type" evidence="6">
    <location>
        <begin position="822"/>
        <end position="884"/>
    </location>
</feature>
<dbReference type="InterPro" id="IPR001650">
    <property type="entry name" value="Helicase_C-like"/>
</dbReference>
<dbReference type="SUPFAM" id="SSF52540">
    <property type="entry name" value="P-loop containing nucleoside triphosphate hydrolases"/>
    <property type="match status" value="2"/>
</dbReference>
<dbReference type="Gene3D" id="3.40.50.300">
    <property type="entry name" value="P-loop containing nucleotide triphosphate hydrolases"/>
    <property type="match status" value="1"/>
</dbReference>
<dbReference type="InterPro" id="IPR000330">
    <property type="entry name" value="SNF2_N"/>
</dbReference>
<sequence>MSQSQASSEPHSPDSPHDSISSDKSYVFLDFNASSTPSQLSLTQEGKARSSRAQSSTSDAPKASTPLFDPKVLLSPRAASKRSRDALEDEDSTTQSDDTLSSAAPSGLGSFIERIHNVSRREDEPRKRVMKDVRVDEEDPTKKSTFAGTANGTVLGQYIKDKREEGRQQEPDSGPPVNLPLRPNNDVVDLTGGDDDDDDLVLISDTGDREVCLGRVDKAFVNAYQVPYPKQGGFQGSSTSWPAFKVTFKRRAVGNDLRIGVWDAMGKEFGTLDFRTAAGLAPLMAGVAIHRMRLAGRLQNRRRDPTQKPGQGISEPLWLILQLYAPRKHAVAIGKFLSQKQVFLREPIIPDRGIEYCNPQAPKAVPGAASTGTSSIMPYSQGTSYVMRTVEEVRTEVVSMFDSLKQSEDLPEKEQPPSISTPLLAHQKQALWFMTDREKDRSFKEDDNDTSSLWRVKFRPNGQRMYYNVITGLELLQQPLPVYGGILADMMGLGKTLSILSLVADTLDEATEWSKKKPAHTPGTILLRNSQATLLVAPVSTVANWEEQIKAHVKPGTLDYYIYHGQNRTQDVEQLAKYQLVITTYSIIATEWSKSKRSPLEQTNFFRIVLDEAHMIREQATRSSQAICALSAQRRWAVTGTPVQNRIDDLGALIKFLRIEPFSTKAGFANFILSPLKNADPEVIPKLRLLVDSITLRRLKDRIDLPPREDLIVKLDFSADERKLYDLFAIDAAKQVKAMSAGREKLGGKVYVHILRTIMRLRLVCAHGQELLSDEDMKITEGISADKAIDLGDEEDDDKCVLSAKQVYDMLHLLNQTDMDRCSLCNKKVPDENDETMADGKLDNTLGYMTPCYQIVCPGCMKSFQEMVEQRISSDKHMKCPLCESYVKMIPYEMLRDELQESEDARAKLRNNPRLAKQIGRYEGPHTKTLALLDELNKSHDWSVAHPDEPPIKSVIFSGWTSHLDLIQIALEDHNFQYTRLDGRMSRTQRRTALDVFQNDRDVPIILISIGAGGLGLNLTTGSKVYVMEPQYNPAAEAQAVDRVHRLGQTRPVTITRFIMNDSFEEKMLELQRKKVQLADLSMNRNVKLDKAEAARKRLEDLKSLFR</sequence>
<dbReference type="InterPro" id="IPR050628">
    <property type="entry name" value="SNF2_RAD54_helicase_TF"/>
</dbReference>
<dbReference type="PANTHER" id="PTHR45626">
    <property type="entry name" value="TRANSCRIPTION TERMINATION FACTOR 2-RELATED"/>
    <property type="match status" value="1"/>
</dbReference>
<evidence type="ECO:0000256" key="3">
    <source>
        <dbReference type="ARBA" id="ARBA00022840"/>
    </source>
</evidence>
<dbReference type="CDD" id="cd18008">
    <property type="entry name" value="DEXDc_SHPRH-like"/>
    <property type="match status" value="1"/>
</dbReference>
<feature type="compositionally biased region" description="Low complexity" evidence="5">
    <location>
        <begin position="93"/>
        <end position="102"/>
    </location>
</feature>
<dbReference type="SMART" id="SM00487">
    <property type="entry name" value="DEXDc"/>
    <property type="match status" value="1"/>
</dbReference>
<feature type="domain" description="Helicase C-terminal" evidence="8">
    <location>
        <begin position="939"/>
        <end position="1095"/>
    </location>
</feature>
<dbReference type="PROSITE" id="PS51194">
    <property type="entry name" value="HELICASE_CTER"/>
    <property type="match status" value="1"/>
</dbReference>
<evidence type="ECO:0000259" key="7">
    <source>
        <dbReference type="PROSITE" id="PS51192"/>
    </source>
</evidence>
<evidence type="ECO:0000256" key="2">
    <source>
        <dbReference type="ARBA" id="ARBA00022801"/>
    </source>
</evidence>
<dbReference type="PROSITE" id="PS51192">
    <property type="entry name" value="HELICASE_ATP_BIND_1"/>
    <property type="match status" value="1"/>
</dbReference>
<gene>
    <name evidence="9" type="ORF">H2201_006513</name>
</gene>
<evidence type="ECO:0000256" key="5">
    <source>
        <dbReference type="SAM" id="MobiDB-lite"/>
    </source>
</evidence>
<keyword evidence="4" id="KW-0862">Zinc</keyword>
<dbReference type="InterPro" id="IPR038718">
    <property type="entry name" value="SNF2-like_sf"/>
</dbReference>
<proteinExistence type="predicted"/>
<keyword evidence="10" id="KW-1185">Reference proteome</keyword>
<name>A0ABQ9NQ78_9PEZI</name>
<feature type="compositionally biased region" description="Polar residues" evidence="5">
    <location>
        <begin position="143"/>
        <end position="154"/>
    </location>
</feature>
<dbReference type="InterPro" id="IPR001841">
    <property type="entry name" value="Znf_RING"/>
</dbReference>
<keyword evidence="4" id="KW-0863">Zinc-finger</keyword>
<dbReference type="CDD" id="cd18793">
    <property type="entry name" value="SF2_C_SNF"/>
    <property type="match status" value="1"/>
</dbReference>
<feature type="region of interest" description="Disordered" evidence="5">
    <location>
        <begin position="36"/>
        <end position="185"/>
    </location>
</feature>
<evidence type="ECO:0000313" key="9">
    <source>
        <dbReference type="EMBL" id="KAJ9661482.1"/>
    </source>
</evidence>
<feature type="domain" description="Helicase ATP-binding" evidence="7">
    <location>
        <begin position="476"/>
        <end position="660"/>
    </location>
</feature>
<dbReference type="Proteomes" id="UP001172684">
    <property type="component" value="Unassembled WGS sequence"/>
</dbReference>
<feature type="compositionally biased region" description="Basic and acidic residues" evidence="5">
    <location>
        <begin position="113"/>
        <end position="134"/>
    </location>
</feature>